<protein>
    <recommendedName>
        <fullName evidence="2">SHS2 domain-containing protein</fullName>
    </recommendedName>
</protein>
<evidence type="ECO:0000313" key="3">
    <source>
        <dbReference type="EMBL" id="OGG35164.1"/>
    </source>
</evidence>
<dbReference type="InterPro" id="IPR043129">
    <property type="entry name" value="ATPase_NBD"/>
</dbReference>
<dbReference type="PIRSF" id="PIRSF019169">
    <property type="entry name" value="PilM"/>
    <property type="match status" value="1"/>
</dbReference>
<sequence>MNYSLGLDIGSHSIKLIELAREGKQLALAAAGSVATPSGALMSAGGAEITSVAESIKRLLKETGAKSKNIHIALPEAKVFTRVLEMPALSDRELSSAIQWEAEQYIPLPLDQVNLDYEVLRSSKDTGTNKMEILLVAAPKALLEKYLTILELAELTPLAAETEVLASTRALVRSLPNVKTVLMVSMGAQTTDIAILRSGILSFTRSLSAGGDALTRALGVGLDFNSTQAEEYKKTYGLEQNKLEGKIVTAVKPVMDTITAEIKRAFAFYQEKYKDEHVQAVVLSGGTSRLPGMVTYLAQSLGVEVQLANPWVGITRAPRFNVLTTEGPNFCVAVGLALRTE</sequence>
<reference evidence="3 4" key="1">
    <citation type="journal article" date="2016" name="Nat. Commun.">
        <title>Thousands of microbial genomes shed light on interconnected biogeochemical processes in an aquifer system.</title>
        <authorList>
            <person name="Anantharaman K."/>
            <person name="Brown C.T."/>
            <person name="Hug L.A."/>
            <person name="Sharon I."/>
            <person name="Castelle C.J."/>
            <person name="Probst A.J."/>
            <person name="Thomas B.C."/>
            <person name="Singh A."/>
            <person name="Wilkins M.J."/>
            <person name="Karaoz U."/>
            <person name="Brodie E.L."/>
            <person name="Williams K.H."/>
            <person name="Hubbard S.S."/>
            <person name="Banfield J.F."/>
        </authorList>
    </citation>
    <scope>NUCLEOTIDE SEQUENCE [LARGE SCALE GENOMIC DNA]</scope>
</reference>
<dbReference type="Proteomes" id="UP000176186">
    <property type="component" value="Unassembled WGS sequence"/>
</dbReference>
<dbReference type="SMART" id="SM00842">
    <property type="entry name" value="FtsA"/>
    <property type="match status" value="1"/>
</dbReference>
<dbReference type="InterPro" id="IPR018181">
    <property type="entry name" value="Heat_shock_70_CS"/>
</dbReference>
<evidence type="ECO:0000259" key="2">
    <source>
        <dbReference type="SMART" id="SM00842"/>
    </source>
</evidence>
<dbReference type="Gene3D" id="3.30.1490.300">
    <property type="match status" value="1"/>
</dbReference>
<feature type="domain" description="SHS2" evidence="2">
    <location>
        <begin position="4"/>
        <end position="171"/>
    </location>
</feature>
<dbReference type="AlphaFoldDB" id="A0A1F6BE01"/>
<dbReference type="EMBL" id="MFKE01000017">
    <property type="protein sequence ID" value="OGG35164.1"/>
    <property type="molecule type" value="Genomic_DNA"/>
</dbReference>
<dbReference type="Gene3D" id="3.30.420.40">
    <property type="match status" value="2"/>
</dbReference>
<dbReference type="PANTHER" id="PTHR32432">
    <property type="entry name" value="CELL DIVISION PROTEIN FTSA-RELATED"/>
    <property type="match status" value="1"/>
</dbReference>
<dbReference type="STRING" id="1798401.A2363_03760"/>
<comment type="caution">
    <text evidence="3">The sequence shown here is derived from an EMBL/GenBank/DDBJ whole genome shotgun (WGS) entry which is preliminary data.</text>
</comment>
<comment type="similarity">
    <text evidence="1">Belongs to the heat shock protein 70 family.</text>
</comment>
<gene>
    <name evidence="3" type="ORF">A2363_03760</name>
</gene>
<dbReference type="SUPFAM" id="SSF53067">
    <property type="entry name" value="Actin-like ATPase domain"/>
    <property type="match status" value="2"/>
</dbReference>
<dbReference type="InterPro" id="IPR050696">
    <property type="entry name" value="FtsA/MreB"/>
</dbReference>
<accession>A0A1F6BE01</accession>
<dbReference type="PROSITE" id="PS01036">
    <property type="entry name" value="HSP70_3"/>
    <property type="match status" value="1"/>
</dbReference>
<evidence type="ECO:0000313" key="4">
    <source>
        <dbReference type="Proteomes" id="UP000176186"/>
    </source>
</evidence>
<name>A0A1F6BE01_9BACT</name>
<dbReference type="Pfam" id="PF11104">
    <property type="entry name" value="PilM_2"/>
    <property type="match status" value="1"/>
</dbReference>
<dbReference type="InterPro" id="IPR005883">
    <property type="entry name" value="PilM"/>
</dbReference>
<evidence type="ECO:0000256" key="1">
    <source>
        <dbReference type="ARBA" id="ARBA00007381"/>
    </source>
</evidence>
<dbReference type="CDD" id="cd24049">
    <property type="entry name" value="ASKHA_NBD_PilM"/>
    <property type="match status" value="1"/>
</dbReference>
<dbReference type="InterPro" id="IPR003494">
    <property type="entry name" value="SHS2_FtsA"/>
</dbReference>
<organism evidence="3 4">
    <name type="scientific">Candidatus Gottesmanbacteria bacterium RIFOXYB1_FULL_47_11</name>
    <dbReference type="NCBI Taxonomy" id="1798401"/>
    <lineage>
        <taxon>Bacteria</taxon>
        <taxon>Candidatus Gottesmaniibacteriota</taxon>
    </lineage>
</organism>
<dbReference type="GO" id="GO:0051301">
    <property type="term" value="P:cell division"/>
    <property type="evidence" value="ECO:0007669"/>
    <property type="project" value="InterPro"/>
</dbReference>
<dbReference type="PANTHER" id="PTHR32432:SF3">
    <property type="entry name" value="ETHANOLAMINE UTILIZATION PROTEIN EUTJ"/>
    <property type="match status" value="1"/>
</dbReference>
<proteinExistence type="inferred from homology"/>
<dbReference type="NCBIfam" id="TIGR01175">
    <property type="entry name" value="pilM"/>
    <property type="match status" value="1"/>
</dbReference>